<gene>
    <name evidence="2" type="ORF">AVEN_56411_1</name>
</gene>
<sequence length="94" mass="10379">MQDGSSVKSGFKPGTLQPQGRDLISRPPRPTTLKKKTHVTHELDSGTIFTTTSGFEATRGLFCMNLVILNREQMTTTTPGVAPHHQGYICPRRI</sequence>
<evidence type="ECO:0000256" key="1">
    <source>
        <dbReference type="SAM" id="MobiDB-lite"/>
    </source>
</evidence>
<name>A0A4Y2GLR7_ARAVE</name>
<organism evidence="2 3">
    <name type="scientific">Araneus ventricosus</name>
    <name type="common">Orbweaver spider</name>
    <name type="synonym">Epeira ventricosa</name>
    <dbReference type="NCBI Taxonomy" id="182803"/>
    <lineage>
        <taxon>Eukaryota</taxon>
        <taxon>Metazoa</taxon>
        <taxon>Ecdysozoa</taxon>
        <taxon>Arthropoda</taxon>
        <taxon>Chelicerata</taxon>
        <taxon>Arachnida</taxon>
        <taxon>Araneae</taxon>
        <taxon>Araneomorphae</taxon>
        <taxon>Entelegynae</taxon>
        <taxon>Araneoidea</taxon>
        <taxon>Araneidae</taxon>
        <taxon>Araneus</taxon>
    </lineage>
</organism>
<proteinExistence type="predicted"/>
<dbReference type="AlphaFoldDB" id="A0A4Y2GLR7"/>
<evidence type="ECO:0000313" key="2">
    <source>
        <dbReference type="EMBL" id="GBM53719.1"/>
    </source>
</evidence>
<reference evidence="2 3" key="1">
    <citation type="journal article" date="2019" name="Sci. Rep.">
        <title>Orb-weaving spider Araneus ventricosus genome elucidates the spidroin gene catalogue.</title>
        <authorList>
            <person name="Kono N."/>
            <person name="Nakamura H."/>
            <person name="Ohtoshi R."/>
            <person name="Moran D.A.P."/>
            <person name="Shinohara A."/>
            <person name="Yoshida Y."/>
            <person name="Fujiwara M."/>
            <person name="Mori M."/>
            <person name="Tomita M."/>
            <person name="Arakawa K."/>
        </authorList>
    </citation>
    <scope>NUCLEOTIDE SEQUENCE [LARGE SCALE GENOMIC DNA]</scope>
</reference>
<accession>A0A4Y2GLR7</accession>
<feature type="region of interest" description="Disordered" evidence="1">
    <location>
        <begin position="1"/>
        <end position="39"/>
    </location>
</feature>
<protein>
    <submittedName>
        <fullName evidence="2">Uncharacterized protein</fullName>
    </submittedName>
</protein>
<comment type="caution">
    <text evidence="2">The sequence shown here is derived from an EMBL/GenBank/DDBJ whole genome shotgun (WGS) entry which is preliminary data.</text>
</comment>
<dbReference type="Proteomes" id="UP000499080">
    <property type="component" value="Unassembled WGS sequence"/>
</dbReference>
<evidence type="ECO:0000313" key="3">
    <source>
        <dbReference type="Proteomes" id="UP000499080"/>
    </source>
</evidence>
<dbReference type="EMBL" id="BGPR01001430">
    <property type="protein sequence ID" value="GBM53719.1"/>
    <property type="molecule type" value="Genomic_DNA"/>
</dbReference>
<keyword evidence="3" id="KW-1185">Reference proteome</keyword>